<dbReference type="RefSeq" id="WP_091388707.1">
    <property type="nucleotide sequence ID" value="NZ_FNQO01000002.1"/>
</dbReference>
<evidence type="ECO:0000256" key="9">
    <source>
        <dbReference type="HAMAP-Rule" id="MF_00916"/>
    </source>
</evidence>
<keyword evidence="4 9" id="KW-0479">Metal-binding</keyword>
<dbReference type="EC" id="1.17.99.6" evidence="9"/>
<feature type="binding site" evidence="9">
    <location>
        <position position="253"/>
    </location>
    <ligand>
        <name>[4Fe-4S] cluster</name>
        <dbReference type="ChEBI" id="CHEBI:49883"/>
        <label>2</label>
    </ligand>
</feature>
<proteinExistence type="inferred from homology"/>
<comment type="pathway">
    <text evidence="9">tRNA modification; tRNA-queuosine biosynthesis.</text>
</comment>
<accession>A0A1H3ZGR0</accession>
<dbReference type="GO" id="GO:0031419">
    <property type="term" value="F:cobalamin binding"/>
    <property type="evidence" value="ECO:0007669"/>
    <property type="project" value="UniProtKB-KW"/>
</dbReference>
<comment type="function">
    <text evidence="9">Catalyzes the conversion of epoxyqueuosine (oQ) to queuosine (Q), which is a hypermodified base found in the wobble positions of tRNA(Asp), tRNA(Asn), tRNA(His) and tRNA(Tyr).</text>
</comment>
<evidence type="ECO:0000256" key="5">
    <source>
        <dbReference type="ARBA" id="ARBA00022785"/>
    </source>
</evidence>
<keyword evidence="3 9" id="KW-0819">tRNA processing</keyword>
<feature type="binding site" evidence="9">
    <location>
        <begin position="250"/>
        <end position="251"/>
    </location>
    <ligand>
        <name>cob(II)alamin</name>
        <dbReference type="ChEBI" id="CHEBI:16304"/>
    </ligand>
</feature>
<comment type="cofactor">
    <cofactor evidence="9">
        <name>[4Fe-4S] cluster</name>
        <dbReference type="ChEBI" id="CHEBI:49883"/>
    </cofactor>
    <text evidence="9">Binds 2 [4Fe-4S] clusters per monomer.</text>
</comment>
<keyword evidence="5 9" id="KW-0671">Queuosine biosynthesis</keyword>
<dbReference type="PANTHER" id="PTHR30002">
    <property type="entry name" value="EPOXYQUEUOSINE REDUCTASE"/>
    <property type="match status" value="1"/>
</dbReference>
<dbReference type="UniPathway" id="UPA00392"/>
<keyword evidence="2 9" id="KW-0963">Cytoplasm</keyword>
<evidence type="ECO:0000256" key="8">
    <source>
        <dbReference type="ARBA" id="ARBA00023014"/>
    </source>
</evidence>
<keyword evidence="12" id="KW-1185">Reference proteome</keyword>
<feature type="binding site" evidence="9">
    <location>
        <position position="257"/>
    </location>
    <ligand>
        <name>[4Fe-4S] cluster</name>
        <dbReference type="ChEBI" id="CHEBI:49883"/>
        <label>1</label>
    </ligand>
</feature>
<dbReference type="PROSITE" id="PS51379">
    <property type="entry name" value="4FE4S_FER_2"/>
    <property type="match status" value="1"/>
</dbReference>
<evidence type="ECO:0000259" key="10">
    <source>
        <dbReference type="PROSITE" id="PS51379"/>
    </source>
</evidence>
<evidence type="ECO:0000256" key="3">
    <source>
        <dbReference type="ARBA" id="ARBA00022694"/>
    </source>
</evidence>
<feature type="domain" description="4Fe-4S ferredoxin-type" evidence="10">
    <location>
        <begin position="187"/>
        <end position="217"/>
    </location>
</feature>
<dbReference type="Pfam" id="PF08331">
    <property type="entry name" value="QueG_DUF1730"/>
    <property type="match status" value="1"/>
</dbReference>
<comment type="caution">
    <text evidence="9">Lacks conserved residue(s) required for the propagation of feature annotation.</text>
</comment>
<dbReference type="GO" id="GO:0051539">
    <property type="term" value="F:4 iron, 4 sulfur cluster binding"/>
    <property type="evidence" value="ECO:0007669"/>
    <property type="project" value="UniProtKB-KW"/>
</dbReference>
<comment type="catalytic activity">
    <reaction evidence="9">
        <text>epoxyqueuosine(34) in tRNA + AH2 = queuosine(34) in tRNA + A + H2O</text>
        <dbReference type="Rhea" id="RHEA:32159"/>
        <dbReference type="Rhea" id="RHEA-COMP:18571"/>
        <dbReference type="Rhea" id="RHEA-COMP:18582"/>
        <dbReference type="ChEBI" id="CHEBI:13193"/>
        <dbReference type="ChEBI" id="CHEBI:15377"/>
        <dbReference type="ChEBI" id="CHEBI:17499"/>
        <dbReference type="ChEBI" id="CHEBI:194431"/>
        <dbReference type="ChEBI" id="CHEBI:194443"/>
        <dbReference type="EC" id="1.17.99.6"/>
    </reaction>
</comment>
<feature type="binding site" evidence="9">
    <location>
        <position position="166"/>
    </location>
    <ligand>
        <name>cob(II)alamin</name>
        <dbReference type="ChEBI" id="CHEBI:16304"/>
    </ligand>
</feature>
<feature type="binding site" evidence="9">
    <location>
        <position position="223"/>
    </location>
    <ligand>
        <name>[4Fe-4S] cluster</name>
        <dbReference type="ChEBI" id="CHEBI:49883"/>
        <label>2</label>
    </ligand>
</feature>
<feature type="binding site" evidence="9">
    <location>
        <position position="200"/>
    </location>
    <ligand>
        <name>[4Fe-4S] cluster</name>
        <dbReference type="ChEBI" id="CHEBI:49883"/>
        <label>1</label>
    </ligand>
</feature>
<dbReference type="GO" id="GO:0005737">
    <property type="term" value="C:cytoplasm"/>
    <property type="evidence" value="ECO:0007669"/>
    <property type="project" value="UniProtKB-SubCell"/>
</dbReference>
<keyword evidence="7 9" id="KW-0408">Iron</keyword>
<evidence type="ECO:0000256" key="6">
    <source>
        <dbReference type="ARBA" id="ARBA00023002"/>
    </source>
</evidence>
<dbReference type="PROSITE" id="PS00198">
    <property type="entry name" value="4FE4S_FER_1"/>
    <property type="match status" value="1"/>
</dbReference>
<feature type="binding site" evidence="9">
    <location>
        <position position="203"/>
    </location>
    <ligand>
        <name>[4Fe-4S] cluster</name>
        <dbReference type="ChEBI" id="CHEBI:49883"/>
        <label>1</label>
    </ligand>
</feature>
<evidence type="ECO:0000256" key="2">
    <source>
        <dbReference type="ARBA" id="ARBA00022490"/>
    </source>
</evidence>
<comment type="subunit">
    <text evidence="9">Monomer.</text>
</comment>
<organism evidence="11 12">
    <name type="scientific">Microbulbifer marinus</name>
    <dbReference type="NCBI Taxonomy" id="658218"/>
    <lineage>
        <taxon>Bacteria</taxon>
        <taxon>Pseudomonadati</taxon>
        <taxon>Pseudomonadota</taxon>
        <taxon>Gammaproteobacteria</taxon>
        <taxon>Cellvibrionales</taxon>
        <taxon>Microbulbiferaceae</taxon>
        <taxon>Microbulbifer</taxon>
    </lineage>
</organism>
<dbReference type="GO" id="GO:0008616">
    <property type="term" value="P:tRNA queuosine(34) biosynthetic process"/>
    <property type="evidence" value="ECO:0007669"/>
    <property type="project" value="UniProtKB-UniRule"/>
</dbReference>
<dbReference type="STRING" id="658218.SAMN05216562_2388"/>
<feature type="active site" description="Proton donor" evidence="9">
    <location>
        <position position="142"/>
    </location>
</feature>
<dbReference type="GO" id="GO:0052693">
    <property type="term" value="F:epoxyqueuosine reductase activity"/>
    <property type="evidence" value="ECO:0007669"/>
    <property type="project" value="UniProtKB-UniRule"/>
</dbReference>
<evidence type="ECO:0000313" key="12">
    <source>
        <dbReference type="Proteomes" id="UP000198658"/>
    </source>
</evidence>
<feature type="binding site" evidence="9">
    <location>
        <position position="61"/>
    </location>
    <ligand>
        <name>cob(II)alamin</name>
        <dbReference type="ChEBI" id="CHEBI:16304"/>
    </ligand>
</feature>
<keyword evidence="9" id="KW-0170">Cobalt</keyword>
<feature type="binding site" evidence="9">
    <location>
        <position position="163"/>
    </location>
    <ligand>
        <name>cob(II)alamin</name>
        <dbReference type="ChEBI" id="CHEBI:16304"/>
    </ligand>
</feature>
<feature type="binding site" evidence="9">
    <location>
        <position position="197"/>
    </location>
    <ligand>
        <name>[4Fe-4S] cluster</name>
        <dbReference type="ChEBI" id="CHEBI:49883"/>
        <label>1</label>
    </ligand>
</feature>
<sequence>MTETLLTELATQIKIWGRELGFQQIGITDCQLEQHGERLRAWLDAGHNGDMDWMGAHGEKRWRPDLLQPGTLRVISARLDYLPPDTQPVRVLKDADKAYVSRYANGRDYHKLIRKRLAQLAQRIDDFCNANGMDSSGRAFTDSAPVMERALAEKAGLGWIGKNCMVINSGAGSWFFLGEIYTNLALPVDNSDETNQCGDCTACLKVCPTDAFVGPYQLDARRCISYLTIENKGPIPEEFREPMGNRVFGCDDCQIICPWNKFAKPTAERDFHPRHGLDDGDLLTLFGWSEEEFLRKTEGSAIRRIGFERWQRNLAVALGNGRPGADVIAALERALPEATPLVREHIEWALARLHSGRRRKRKIRRPATGSTL</sequence>
<comment type="cofactor">
    <cofactor evidence="9">
        <name>cob(II)alamin</name>
        <dbReference type="ChEBI" id="CHEBI:16304"/>
    </cofactor>
</comment>
<keyword evidence="8 9" id="KW-0411">Iron-sulfur</keyword>
<dbReference type="HAMAP" id="MF_00916">
    <property type="entry name" value="QueG"/>
    <property type="match status" value="1"/>
</dbReference>
<feature type="binding site" evidence="9">
    <location>
        <position position="225"/>
    </location>
    <ligand>
        <name>cob(II)alamin</name>
        <dbReference type="ChEBI" id="CHEBI:16304"/>
    </ligand>
</feature>
<feature type="binding site" evidence="9">
    <location>
        <position position="207"/>
    </location>
    <ligand>
        <name>[4Fe-4S] cluster</name>
        <dbReference type="ChEBI" id="CHEBI:49883"/>
        <label>2</label>
    </ligand>
</feature>
<feature type="binding site" evidence="9">
    <location>
        <position position="250"/>
    </location>
    <ligand>
        <name>[4Fe-4S] cluster</name>
        <dbReference type="ChEBI" id="CHEBI:49883"/>
        <label>2</label>
    </ligand>
</feature>
<feature type="binding site" evidence="9">
    <location>
        <position position="142"/>
    </location>
    <ligand>
        <name>cob(II)alamin</name>
        <dbReference type="ChEBI" id="CHEBI:16304"/>
    </ligand>
</feature>
<dbReference type="InterPro" id="IPR013542">
    <property type="entry name" value="QueG_DUF1730"/>
</dbReference>
<feature type="binding site" evidence="9">
    <location>
        <position position="232"/>
    </location>
    <ligand>
        <name>tRNA</name>
        <dbReference type="ChEBI" id="CHEBI:17843"/>
    </ligand>
</feature>
<dbReference type="InterPro" id="IPR017896">
    <property type="entry name" value="4Fe4S_Fe-S-bd"/>
</dbReference>
<reference evidence="12" key="1">
    <citation type="submission" date="2016-10" db="EMBL/GenBank/DDBJ databases">
        <authorList>
            <person name="Varghese N."/>
            <person name="Submissions S."/>
        </authorList>
    </citation>
    <scope>NUCLEOTIDE SEQUENCE [LARGE SCALE GENOMIC DNA]</scope>
    <source>
        <strain evidence="12">CGMCC 1.10657</strain>
    </source>
</reference>
<dbReference type="GO" id="GO:0046872">
    <property type="term" value="F:metal ion binding"/>
    <property type="evidence" value="ECO:0007669"/>
    <property type="project" value="UniProtKB-KW"/>
</dbReference>
<evidence type="ECO:0000256" key="7">
    <source>
        <dbReference type="ARBA" id="ARBA00023004"/>
    </source>
</evidence>
<dbReference type="AlphaFoldDB" id="A0A1H3ZGR0"/>
<feature type="binding site" evidence="9">
    <location>
        <position position="177"/>
    </location>
    <ligand>
        <name>cob(II)alamin</name>
        <dbReference type="ChEBI" id="CHEBI:16304"/>
    </ligand>
</feature>
<dbReference type="InterPro" id="IPR004453">
    <property type="entry name" value="QueG"/>
</dbReference>
<name>A0A1H3ZGR0_9GAMM</name>
<dbReference type="Proteomes" id="UP000198658">
    <property type="component" value="Unassembled WGS sequence"/>
</dbReference>
<dbReference type="PANTHER" id="PTHR30002:SF4">
    <property type="entry name" value="EPOXYQUEUOSINE REDUCTASE"/>
    <property type="match status" value="1"/>
</dbReference>
<dbReference type="FunFam" id="3.30.70.20:FF:000017">
    <property type="entry name" value="Epoxyqueuosine reductase"/>
    <property type="match status" value="1"/>
</dbReference>
<dbReference type="Pfam" id="PF13484">
    <property type="entry name" value="Fer4_16"/>
    <property type="match status" value="1"/>
</dbReference>
<protein>
    <recommendedName>
        <fullName evidence="9">Epoxyqueuosine reductase</fullName>
        <ecNumber evidence="9">1.17.99.6</ecNumber>
    </recommendedName>
    <alternativeName>
        <fullName evidence="9">Queuosine biosynthesis protein QueG</fullName>
    </alternativeName>
</protein>
<gene>
    <name evidence="9" type="primary">queG</name>
    <name evidence="11" type="ORF">SAMN05216562_2388</name>
</gene>
<comment type="similarity">
    <text evidence="9">Belongs to the QueG family.</text>
</comment>
<dbReference type="OrthoDB" id="9784571at2"/>
<keyword evidence="9" id="KW-0846">Cobalamin</keyword>
<dbReference type="NCBIfam" id="TIGR00276">
    <property type="entry name" value="tRNA epoxyqueuosine(34) reductase QueG"/>
    <property type="match status" value="1"/>
</dbReference>
<dbReference type="InterPro" id="IPR017900">
    <property type="entry name" value="4Fe4S_Fe_S_CS"/>
</dbReference>
<dbReference type="SUPFAM" id="SSF46548">
    <property type="entry name" value="alpha-helical ferredoxin"/>
    <property type="match status" value="1"/>
</dbReference>
<keyword evidence="6 9" id="KW-0560">Oxidoreductase</keyword>
<dbReference type="Gene3D" id="3.30.70.20">
    <property type="match status" value="1"/>
</dbReference>
<dbReference type="EMBL" id="FNQO01000002">
    <property type="protein sequence ID" value="SEA22860.1"/>
    <property type="molecule type" value="Genomic_DNA"/>
</dbReference>
<comment type="subcellular location">
    <subcellularLocation>
        <location evidence="9">Cytoplasm</location>
    </subcellularLocation>
</comment>
<keyword evidence="1 9" id="KW-0004">4Fe-4S</keyword>
<evidence type="ECO:0000256" key="1">
    <source>
        <dbReference type="ARBA" id="ARBA00022485"/>
    </source>
</evidence>
<evidence type="ECO:0000256" key="4">
    <source>
        <dbReference type="ARBA" id="ARBA00022723"/>
    </source>
</evidence>
<evidence type="ECO:0000313" key="11">
    <source>
        <dbReference type="EMBL" id="SEA22860.1"/>
    </source>
</evidence>